<comment type="similarity">
    <text evidence="11">Belongs to the class-I aminoacyl-tRNA synthetase family. IleS type 2 subfamily.</text>
</comment>
<keyword evidence="4 11" id="KW-0547">Nucleotide-binding</keyword>
<dbReference type="SUPFAM" id="SSF52374">
    <property type="entry name" value="Nucleotidylyl transferase"/>
    <property type="match status" value="1"/>
</dbReference>
<dbReference type="GO" id="GO:0005524">
    <property type="term" value="F:ATP binding"/>
    <property type="evidence" value="ECO:0007669"/>
    <property type="project" value="UniProtKB-UniRule"/>
</dbReference>
<keyword evidence="8 11" id="KW-0030">Aminoacyl-tRNA synthetase</keyword>
<dbReference type="AlphaFoldDB" id="A0A9D9HF34"/>
<feature type="short sequence motif" description="'KMSKS' region" evidence="11">
    <location>
        <begin position="688"/>
        <end position="692"/>
    </location>
</feature>
<keyword evidence="3 11" id="KW-0479">Metal-binding</keyword>
<dbReference type="GO" id="GO:0008270">
    <property type="term" value="F:zinc ion binding"/>
    <property type="evidence" value="ECO:0007669"/>
    <property type="project" value="UniProtKB-UniRule"/>
</dbReference>
<proteinExistence type="inferred from homology"/>
<dbReference type="InterPro" id="IPR009080">
    <property type="entry name" value="tRNAsynth_Ia_anticodon-bd"/>
</dbReference>
<evidence type="ECO:0000256" key="5">
    <source>
        <dbReference type="ARBA" id="ARBA00022833"/>
    </source>
</evidence>
<keyword evidence="2 11" id="KW-0436">Ligase</keyword>
<comment type="catalytic activity">
    <reaction evidence="10 11">
        <text>tRNA(Ile) + L-isoleucine + ATP = L-isoleucyl-tRNA(Ile) + AMP + diphosphate</text>
        <dbReference type="Rhea" id="RHEA:11060"/>
        <dbReference type="Rhea" id="RHEA-COMP:9666"/>
        <dbReference type="Rhea" id="RHEA-COMP:9695"/>
        <dbReference type="ChEBI" id="CHEBI:30616"/>
        <dbReference type="ChEBI" id="CHEBI:33019"/>
        <dbReference type="ChEBI" id="CHEBI:58045"/>
        <dbReference type="ChEBI" id="CHEBI:78442"/>
        <dbReference type="ChEBI" id="CHEBI:78528"/>
        <dbReference type="ChEBI" id="CHEBI:456215"/>
        <dbReference type="EC" id="6.1.1.5"/>
    </reaction>
</comment>
<dbReference type="HAMAP" id="MF_02003">
    <property type="entry name" value="Ile_tRNA_synth_type2"/>
    <property type="match status" value="1"/>
</dbReference>
<dbReference type="InterPro" id="IPR002300">
    <property type="entry name" value="aa-tRNA-synth_Ia"/>
</dbReference>
<dbReference type="PRINTS" id="PR00984">
    <property type="entry name" value="TRNASYNTHILE"/>
</dbReference>
<evidence type="ECO:0000256" key="1">
    <source>
        <dbReference type="ARBA" id="ARBA00022490"/>
    </source>
</evidence>
<dbReference type="InterPro" id="IPR009008">
    <property type="entry name" value="Val/Leu/Ile-tRNA-synth_edit"/>
</dbReference>
<dbReference type="EMBL" id="JADIMQ010000103">
    <property type="protein sequence ID" value="MBO8449056.1"/>
    <property type="molecule type" value="Genomic_DNA"/>
</dbReference>
<dbReference type="Proteomes" id="UP000810252">
    <property type="component" value="Unassembled WGS sequence"/>
</dbReference>
<dbReference type="GO" id="GO:0002161">
    <property type="term" value="F:aminoacyl-tRNA deacylase activity"/>
    <property type="evidence" value="ECO:0007669"/>
    <property type="project" value="InterPro"/>
</dbReference>
<comment type="function">
    <text evidence="9 11">Catalyzes the attachment of isoleucine to tRNA(Ile). As IleRS can inadvertently accommodate and process structurally similar amino acids such as valine, to avoid such errors it has two additional distinct tRNA(Ile)-dependent editing activities. One activity is designated as 'pretransfer' editing and involves the hydrolysis of activated Val-AMP. The other activity is designated 'posttransfer' editing and involves deacylation of mischarged Val-tRNA(Ile).</text>
</comment>
<comment type="subunit">
    <text evidence="11">Monomer.</text>
</comment>
<accession>A0A9D9HF34</accession>
<dbReference type="InterPro" id="IPR014729">
    <property type="entry name" value="Rossmann-like_a/b/a_fold"/>
</dbReference>
<keyword evidence="6 11" id="KW-0067">ATP-binding</keyword>
<evidence type="ECO:0000256" key="6">
    <source>
        <dbReference type="ARBA" id="ARBA00022840"/>
    </source>
</evidence>
<dbReference type="GO" id="GO:0005737">
    <property type="term" value="C:cytoplasm"/>
    <property type="evidence" value="ECO:0007669"/>
    <property type="project" value="UniProtKB-SubCell"/>
</dbReference>
<dbReference type="NCBIfam" id="TIGR00392">
    <property type="entry name" value="ileS"/>
    <property type="match status" value="1"/>
</dbReference>
<dbReference type="EC" id="6.1.1.5" evidence="11"/>
<dbReference type="PANTHER" id="PTHR42780">
    <property type="entry name" value="SOLEUCYL-TRNA SYNTHETASE"/>
    <property type="match status" value="1"/>
</dbReference>
<feature type="domain" description="Aminoacyl-tRNA synthetase class Ia" evidence="12">
    <location>
        <begin position="18"/>
        <end position="727"/>
    </location>
</feature>
<evidence type="ECO:0000256" key="9">
    <source>
        <dbReference type="ARBA" id="ARBA00025217"/>
    </source>
</evidence>
<keyword evidence="5 11" id="KW-0862">Zinc</keyword>
<dbReference type="GO" id="GO:0006428">
    <property type="term" value="P:isoleucyl-tRNA aminoacylation"/>
    <property type="evidence" value="ECO:0007669"/>
    <property type="project" value="UniProtKB-UniRule"/>
</dbReference>
<evidence type="ECO:0000259" key="12">
    <source>
        <dbReference type="Pfam" id="PF00133"/>
    </source>
</evidence>
<name>A0A9D9HF34_9BACT</name>
<dbReference type="InterPro" id="IPR002301">
    <property type="entry name" value="Ile-tRNA-ligase"/>
</dbReference>
<keyword evidence="1 11" id="KW-0963">Cytoplasm</keyword>
<dbReference type="CDD" id="cd07961">
    <property type="entry name" value="Anticodon_Ia_Ile_ABEc"/>
    <property type="match status" value="1"/>
</dbReference>
<keyword evidence="7 11" id="KW-0648">Protein biosynthesis</keyword>
<evidence type="ECO:0000256" key="7">
    <source>
        <dbReference type="ARBA" id="ARBA00022917"/>
    </source>
</evidence>
<reference evidence="14" key="2">
    <citation type="journal article" date="2021" name="PeerJ">
        <title>Extensive microbial diversity within the chicken gut microbiome revealed by metagenomics and culture.</title>
        <authorList>
            <person name="Gilroy R."/>
            <person name="Ravi A."/>
            <person name="Getino M."/>
            <person name="Pursley I."/>
            <person name="Horton D.L."/>
            <person name="Alikhan N.F."/>
            <person name="Baker D."/>
            <person name="Gharbi K."/>
            <person name="Hall N."/>
            <person name="Watson M."/>
            <person name="Adriaenssens E.M."/>
            <person name="Foster-Nyarko E."/>
            <person name="Jarju S."/>
            <person name="Secka A."/>
            <person name="Antonio M."/>
            <person name="Oren A."/>
            <person name="Chaudhuri R.R."/>
            <person name="La Ragione R."/>
            <person name="Hildebrand F."/>
            <person name="Pallen M.J."/>
        </authorList>
    </citation>
    <scope>NUCLEOTIDE SEQUENCE</scope>
    <source>
        <strain evidence="14">20514</strain>
    </source>
</reference>
<sequence length="1146" mass="129245">MSFREYKGLDLVETGNEVLAEWKKKDAFRKSLEIREGAPEFVFFEGPPSANGMPGIHHVLARSIKDSICRYKTQSGYKVNRRAGWDTHGLPVELGVEKMLGITKEDIGTKISVEDYNNACRKEVMKYTKEWMSLTERIGYWVNMDDPYITYDNRYIETLWYLLKDIYGKGLLYKGYSIQPYSPAAGTGLSSHELNQPGCYRDVKDTTAVVQFEVLRDGKSEKLFRDATAPVYFLAWTTTPWTLPSNTALCVGPSIEYVRVLSFNPYTGAPAVYVVAKELVSGHFNPKAASMSFADYRPGDKLVPYKVLDGTFRGEELVGISYRQLIPWFNPGEGAFRVIPGDYVTTDEGTTGIVHIAPTFGADDDRVAKANGVPPMMIVDRNGDRQAQVDRQGRFYRIEDMDPDYVARNVSDDYREFAGRYVKNAYDSTLAPDAPTLDVDLCVMLKQQGKAFKIEKHVHTYPHCWRTDKPVLYYPLNSWFIKTTAVRDKMIELNNTINWKPESTGTGRFGKWLENIQDWNLSRSRYWGTPLPIWRTEDGREEKCIGSLKELYSEIEASVAAGFMSSNPLKDKGFNPEDMSKENYGKIDLHRPYVDQIYLVSPSGKKMTRETDLIDVWFDSGAMPYAQEGLRNLGSPHFGCTADFIAEGVDQTRGWFYTLHAINTMVSGKCAFRTVISNGLVLDKDGNKMSKRLGNAVDPFSVLDKFGPDALRWYMLTNSQPWDNLKFDEAGVDEVRRKFFGTLYNTYSFFALYANIDRFDPAAAPVDMARRPELDRWIISLLNTLVKDVVDAYEAYDVTTAGRMIQTFVCDHLSNWYVRLGRKRFWGGTMDEDKLAAYQTLYQVLVSVAKLAAPIAPFFMERMYLDLVPGAESVHYEAMPAYDPSVVDKDLEERMELAQRASSMVLALRRKVNIKVRQPLSRIVIPVIDDRVREQLGKVRQLLLGEVNVKDAEFISETAGLITKKIKPNFKTLGKIYGKQMKEIAAAFGSLTQEEISAIQAAEASGQPYVMRLPSGDVKLSKGDYEINSEDMPGWLVASDGPLTVALDITVTDELKKEGVARELINRIQNLRKSSGFDVTDKIFVTIYADGEAADEISGALESFSDYISAQTLSSGIGVEPASGRDGAAEVEWGDASIFIRVYRNK</sequence>
<dbReference type="InterPro" id="IPR013155">
    <property type="entry name" value="M/V/L/I-tRNA-synth_anticd-bd"/>
</dbReference>
<dbReference type="SUPFAM" id="SSF47323">
    <property type="entry name" value="Anticodon-binding domain of a subclass of class I aminoacyl-tRNA synthetases"/>
    <property type="match status" value="1"/>
</dbReference>
<evidence type="ECO:0000256" key="2">
    <source>
        <dbReference type="ARBA" id="ARBA00022598"/>
    </source>
</evidence>
<evidence type="ECO:0000256" key="4">
    <source>
        <dbReference type="ARBA" id="ARBA00022741"/>
    </source>
</evidence>
<dbReference type="Gene3D" id="3.40.50.620">
    <property type="entry name" value="HUPs"/>
    <property type="match status" value="2"/>
</dbReference>
<feature type="domain" description="Methionyl/Valyl/Leucyl/Isoleucyl-tRNA synthetase anticodon-binding" evidence="13">
    <location>
        <begin position="775"/>
        <end position="921"/>
    </location>
</feature>
<organism evidence="14 15">
    <name type="scientific">Candidatus Cryptobacteroides merdigallinarum</name>
    <dbReference type="NCBI Taxonomy" id="2840770"/>
    <lineage>
        <taxon>Bacteria</taxon>
        <taxon>Pseudomonadati</taxon>
        <taxon>Bacteroidota</taxon>
        <taxon>Bacteroidia</taxon>
        <taxon>Bacteroidales</taxon>
        <taxon>Candidatus Cryptobacteroides</taxon>
    </lineage>
</organism>
<evidence type="ECO:0000256" key="8">
    <source>
        <dbReference type="ARBA" id="ARBA00023146"/>
    </source>
</evidence>
<evidence type="ECO:0000313" key="14">
    <source>
        <dbReference type="EMBL" id="MBO8449056.1"/>
    </source>
</evidence>
<dbReference type="Gene3D" id="1.10.730.10">
    <property type="entry name" value="Isoleucyl-tRNA Synthetase, Domain 1"/>
    <property type="match status" value="1"/>
</dbReference>
<dbReference type="SUPFAM" id="SSF50677">
    <property type="entry name" value="ValRS/IleRS/LeuRS editing domain"/>
    <property type="match status" value="1"/>
</dbReference>
<protein>
    <recommendedName>
        <fullName evidence="11">Isoleucine--tRNA ligase</fullName>
        <ecNumber evidence="11">6.1.1.5</ecNumber>
    </recommendedName>
    <alternativeName>
        <fullName evidence="11">Isoleucyl-tRNA synthetase</fullName>
        <shortName evidence="11">IleRS</shortName>
    </alternativeName>
</protein>
<evidence type="ECO:0000256" key="10">
    <source>
        <dbReference type="ARBA" id="ARBA00048359"/>
    </source>
</evidence>
<evidence type="ECO:0000256" key="11">
    <source>
        <dbReference type="HAMAP-Rule" id="MF_02003"/>
    </source>
</evidence>
<evidence type="ECO:0000256" key="3">
    <source>
        <dbReference type="ARBA" id="ARBA00022723"/>
    </source>
</evidence>
<dbReference type="Pfam" id="PF19302">
    <property type="entry name" value="DUF5915"/>
    <property type="match status" value="1"/>
</dbReference>
<comment type="domain">
    <text evidence="11">IleRS has two distinct active sites: one for aminoacylation and one for editing. The misactivated valine is translocated from the active site to the editing site, which sterically excludes the correctly activated isoleucine. The single editing site contains two valyl binding pockets, one specific for each substrate (Val-AMP or Val-tRNA(Ile)).</text>
</comment>
<dbReference type="Pfam" id="PF00133">
    <property type="entry name" value="tRNA-synt_1"/>
    <property type="match status" value="1"/>
</dbReference>
<dbReference type="PANTHER" id="PTHR42780:SF1">
    <property type="entry name" value="ISOLEUCINE--TRNA LIGASE, CYTOPLASMIC"/>
    <property type="match status" value="1"/>
</dbReference>
<dbReference type="InterPro" id="IPR023586">
    <property type="entry name" value="Ile-tRNA-ligase_type2"/>
</dbReference>
<feature type="short sequence motif" description="'HIGH' region" evidence="11">
    <location>
        <begin position="48"/>
        <end position="58"/>
    </location>
</feature>
<gene>
    <name evidence="11" type="primary">ileS</name>
    <name evidence="14" type="ORF">IAC29_07290</name>
</gene>
<dbReference type="GO" id="GO:0000049">
    <property type="term" value="F:tRNA binding"/>
    <property type="evidence" value="ECO:0007669"/>
    <property type="project" value="InterPro"/>
</dbReference>
<dbReference type="InterPro" id="IPR033709">
    <property type="entry name" value="Anticodon_Ile_ABEc"/>
</dbReference>
<evidence type="ECO:0000313" key="15">
    <source>
        <dbReference type="Proteomes" id="UP000810252"/>
    </source>
</evidence>
<comment type="caution">
    <text evidence="14">The sequence shown here is derived from an EMBL/GenBank/DDBJ whole genome shotgun (WGS) entry which is preliminary data.</text>
</comment>
<feature type="binding site" evidence="11">
    <location>
        <position position="691"/>
    </location>
    <ligand>
        <name>ATP</name>
        <dbReference type="ChEBI" id="CHEBI:30616"/>
    </ligand>
</feature>
<comment type="subcellular location">
    <subcellularLocation>
        <location evidence="11">Cytoplasm</location>
    </subcellularLocation>
</comment>
<dbReference type="Pfam" id="PF08264">
    <property type="entry name" value="Anticodon_1"/>
    <property type="match status" value="1"/>
</dbReference>
<dbReference type="GO" id="GO:0004822">
    <property type="term" value="F:isoleucine-tRNA ligase activity"/>
    <property type="evidence" value="ECO:0007669"/>
    <property type="project" value="UniProtKB-UniRule"/>
</dbReference>
<dbReference type="FunFam" id="3.40.50.620:FF:000205">
    <property type="entry name" value="Isoleucine--tRNA ligase"/>
    <property type="match status" value="1"/>
</dbReference>
<reference evidence="14" key="1">
    <citation type="submission" date="2020-10" db="EMBL/GenBank/DDBJ databases">
        <authorList>
            <person name="Gilroy R."/>
        </authorList>
    </citation>
    <scope>NUCLEOTIDE SEQUENCE</scope>
    <source>
        <strain evidence="14">20514</strain>
    </source>
</reference>
<evidence type="ECO:0000259" key="13">
    <source>
        <dbReference type="Pfam" id="PF08264"/>
    </source>
</evidence>
<comment type="cofactor">
    <cofactor evidence="11">
        <name>Zn(2+)</name>
        <dbReference type="ChEBI" id="CHEBI:29105"/>
    </cofactor>
</comment>